<dbReference type="PANTHER" id="PTHR42760:SF133">
    <property type="entry name" value="3-OXOACYL-[ACYL-CARRIER-PROTEIN] REDUCTASE"/>
    <property type="match status" value="1"/>
</dbReference>
<comment type="similarity">
    <text evidence="1">Belongs to the short-chain dehydrogenases/reductases (SDR) family.</text>
</comment>
<dbReference type="EMBL" id="DSMG01000196">
    <property type="protein sequence ID" value="HDX33618.1"/>
    <property type="molecule type" value="Genomic_DNA"/>
</dbReference>
<dbReference type="PRINTS" id="PR00080">
    <property type="entry name" value="SDRFAMILY"/>
</dbReference>
<dbReference type="PROSITE" id="PS00061">
    <property type="entry name" value="ADH_SHORT"/>
    <property type="match status" value="1"/>
</dbReference>
<dbReference type="InterPro" id="IPR002347">
    <property type="entry name" value="SDR_fam"/>
</dbReference>
<comment type="caution">
    <text evidence="4">The sequence shown here is derived from an EMBL/GenBank/DDBJ whole genome shotgun (WGS) entry which is preliminary data.</text>
</comment>
<feature type="domain" description="Ketoreductase" evidence="3">
    <location>
        <begin position="21"/>
        <end position="200"/>
    </location>
</feature>
<evidence type="ECO:0000313" key="4">
    <source>
        <dbReference type="EMBL" id="HDX33618.1"/>
    </source>
</evidence>
<accession>A0A7C1FS17</accession>
<evidence type="ECO:0000259" key="3">
    <source>
        <dbReference type="SMART" id="SM00822"/>
    </source>
</evidence>
<gene>
    <name evidence="4" type="ORF">ENQ20_19360</name>
</gene>
<dbReference type="GO" id="GO:0016616">
    <property type="term" value="F:oxidoreductase activity, acting on the CH-OH group of donors, NAD or NADP as acceptor"/>
    <property type="evidence" value="ECO:0007669"/>
    <property type="project" value="TreeGrafter"/>
</dbReference>
<dbReference type="Gene3D" id="3.40.50.720">
    <property type="entry name" value="NAD(P)-binding Rossmann-like Domain"/>
    <property type="match status" value="1"/>
</dbReference>
<evidence type="ECO:0000256" key="2">
    <source>
        <dbReference type="ARBA" id="ARBA00023002"/>
    </source>
</evidence>
<dbReference type="FunFam" id="3.40.50.720:FF:000084">
    <property type="entry name" value="Short-chain dehydrogenase reductase"/>
    <property type="match status" value="1"/>
</dbReference>
<dbReference type="InterPro" id="IPR020904">
    <property type="entry name" value="Sc_DH/Rdtase_CS"/>
</dbReference>
<reference evidence="4" key="1">
    <citation type="journal article" date="2020" name="mSystems">
        <title>Genome- and Community-Level Interaction Insights into Carbon Utilization and Element Cycling Functions of Hydrothermarchaeota in Hydrothermal Sediment.</title>
        <authorList>
            <person name="Zhou Z."/>
            <person name="Liu Y."/>
            <person name="Xu W."/>
            <person name="Pan J."/>
            <person name="Luo Z.H."/>
            <person name="Li M."/>
        </authorList>
    </citation>
    <scope>NUCLEOTIDE SEQUENCE [LARGE SCALE GENOMIC DNA]</scope>
    <source>
        <strain evidence="4">SpSt-289</strain>
    </source>
</reference>
<sequence length="273" mass="28284">MSTLEPILMRPNVESQRFIGKVAVITGAAGGIGGACALRFAQEGASVACLDIEPGGNEAVAELCRSLGVDAFALTCDVRVAEQVDAAFAQAAERWGGVDIVVAAAGVYTGSPLEEVSAAQWADTLQTNLTGAFYTNRAAAPYLRQRKGGSIINISSMAGKTSWPATAEYSASKSGLIGLTRSVAMELAPYGATVNAICPGNTLTAMVRHVAAIVGGREGLSPEEWLTMRARDCPLGRIAQPWEIAGVAAFLASEDARYLTGQAIEVDGGMVMA</sequence>
<dbReference type="SUPFAM" id="SSF51735">
    <property type="entry name" value="NAD(P)-binding Rossmann-fold domains"/>
    <property type="match status" value="1"/>
</dbReference>
<dbReference type="PANTHER" id="PTHR42760">
    <property type="entry name" value="SHORT-CHAIN DEHYDROGENASES/REDUCTASES FAMILY MEMBER"/>
    <property type="match status" value="1"/>
</dbReference>
<protein>
    <submittedName>
        <fullName evidence="4">SDR family oxidoreductase</fullName>
    </submittedName>
</protein>
<proteinExistence type="inferred from homology"/>
<dbReference type="SMART" id="SM00822">
    <property type="entry name" value="PKS_KR"/>
    <property type="match status" value="1"/>
</dbReference>
<evidence type="ECO:0000256" key="1">
    <source>
        <dbReference type="ARBA" id="ARBA00006484"/>
    </source>
</evidence>
<organism evidence="4">
    <name type="scientific">Caldilinea aerophila</name>
    <dbReference type="NCBI Taxonomy" id="133453"/>
    <lineage>
        <taxon>Bacteria</taxon>
        <taxon>Bacillati</taxon>
        <taxon>Chloroflexota</taxon>
        <taxon>Caldilineae</taxon>
        <taxon>Caldilineales</taxon>
        <taxon>Caldilineaceae</taxon>
        <taxon>Caldilinea</taxon>
    </lineage>
</organism>
<dbReference type="InterPro" id="IPR036291">
    <property type="entry name" value="NAD(P)-bd_dom_sf"/>
</dbReference>
<dbReference type="Pfam" id="PF13561">
    <property type="entry name" value="adh_short_C2"/>
    <property type="match status" value="1"/>
</dbReference>
<dbReference type="InterPro" id="IPR057326">
    <property type="entry name" value="KR_dom"/>
</dbReference>
<keyword evidence="2" id="KW-0560">Oxidoreductase</keyword>
<dbReference type="AlphaFoldDB" id="A0A7C1FS17"/>
<name>A0A7C1FS17_9CHLR</name>
<dbReference type="CDD" id="cd05233">
    <property type="entry name" value="SDR_c"/>
    <property type="match status" value="1"/>
</dbReference>
<dbReference type="PRINTS" id="PR00081">
    <property type="entry name" value="GDHRDH"/>
</dbReference>